<proteinExistence type="predicted"/>
<comment type="caution">
    <text evidence="1">The sequence shown here is derived from an EMBL/GenBank/DDBJ whole genome shotgun (WGS) entry which is preliminary data.</text>
</comment>
<dbReference type="Proteomes" id="UP001283361">
    <property type="component" value="Unassembled WGS sequence"/>
</dbReference>
<dbReference type="AlphaFoldDB" id="A0AAE0ZQ22"/>
<sequence length="280" mass="31207">MGKPIEAEEYHMTIAHELGKKAWSFNQPMKLTVIEDPLQNSNILWNELPEVGSNTITNIPGKASQSQPPQVPQIVLLNKTNADGHTNTVISKPKAVVPSTSNQTHTLGGRIFIKVLNESTLSQTTSLSPLRLPRPTELNPQKGHAEFPLKWHHNATDPGASEMRRSVPPKMSAVGITKYGKGYRSILNQQRFQEKSLPRGQTKGTILGSVKSFPKRTLRNFIGKENPEKLCFCGQQRYDRGRGRHNSKVAVMSNLIMSKSAKKIVSIFQQIKSLRTLLKS</sequence>
<gene>
    <name evidence="1" type="ORF">RRG08_061093</name>
</gene>
<name>A0AAE0ZQ22_9GAST</name>
<protein>
    <submittedName>
        <fullName evidence="1">Uncharacterized protein</fullName>
    </submittedName>
</protein>
<evidence type="ECO:0000313" key="2">
    <source>
        <dbReference type="Proteomes" id="UP001283361"/>
    </source>
</evidence>
<organism evidence="1 2">
    <name type="scientific">Elysia crispata</name>
    <name type="common">lettuce slug</name>
    <dbReference type="NCBI Taxonomy" id="231223"/>
    <lineage>
        <taxon>Eukaryota</taxon>
        <taxon>Metazoa</taxon>
        <taxon>Spiralia</taxon>
        <taxon>Lophotrochozoa</taxon>
        <taxon>Mollusca</taxon>
        <taxon>Gastropoda</taxon>
        <taxon>Heterobranchia</taxon>
        <taxon>Euthyneura</taxon>
        <taxon>Panpulmonata</taxon>
        <taxon>Sacoglossa</taxon>
        <taxon>Placobranchoidea</taxon>
        <taxon>Plakobranchidae</taxon>
        <taxon>Elysia</taxon>
    </lineage>
</organism>
<evidence type="ECO:0000313" key="1">
    <source>
        <dbReference type="EMBL" id="KAK3772941.1"/>
    </source>
</evidence>
<accession>A0AAE0ZQ22</accession>
<keyword evidence="2" id="KW-1185">Reference proteome</keyword>
<dbReference type="EMBL" id="JAWDGP010003579">
    <property type="protein sequence ID" value="KAK3772941.1"/>
    <property type="molecule type" value="Genomic_DNA"/>
</dbReference>
<reference evidence="1" key="1">
    <citation type="journal article" date="2023" name="G3 (Bethesda)">
        <title>A reference genome for the long-term kleptoplast-retaining sea slug Elysia crispata morphotype clarki.</title>
        <authorList>
            <person name="Eastman K.E."/>
            <person name="Pendleton A.L."/>
            <person name="Shaikh M.A."/>
            <person name="Suttiyut T."/>
            <person name="Ogas R."/>
            <person name="Tomko P."/>
            <person name="Gavelis G."/>
            <person name="Widhalm J.R."/>
            <person name="Wisecaver J.H."/>
        </authorList>
    </citation>
    <scope>NUCLEOTIDE SEQUENCE</scope>
    <source>
        <strain evidence="1">ECLA1</strain>
    </source>
</reference>